<dbReference type="AlphaFoldDB" id="A0A0E9QDF4"/>
<organism evidence="1">
    <name type="scientific">Anguilla anguilla</name>
    <name type="common">European freshwater eel</name>
    <name type="synonym">Muraena anguilla</name>
    <dbReference type="NCBI Taxonomy" id="7936"/>
    <lineage>
        <taxon>Eukaryota</taxon>
        <taxon>Metazoa</taxon>
        <taxon>Chordata</taxon>
        <taxon>Craniata</taxon>
        <taxon>Vertebrata</taxon>
        <taxon>Euteleostomi</taxon>
        <taxon>Actinopterygii</taxon>
        <taxon>Neopterygii</taxon>
        <taxon>Teleostei</taxon>
        <taxon>Anguilliformes</taxon>
        <taxon>Anguillidae</taxon>
        <taxon>Anguilla</taxon>
    </lineage>
</organism>
<evidence type="ECO:0000313" key="1">
    <source>
        <dbReference type="EMBL" id="JAH14891.1"/>
    </source>
</evidence>
<sequence>MRLLACRACHCYTGLSPGRPDPLCMVFACSPRVHVEYFSFLPQSKDM</sequence>
<proteinExistence type="predicted"/>
<reference evidence="1" key="2">
    <citation type="journal article" date="2015" name="Fish Shellfish Immunol.">
        <title>Early steps in the European eel (Anguilla anguilla)-Vibrio vulnificus interaction in the gills: Role of the RtxA13 toxin.</title>
        <authorList>
            <person name="Callol A."/>
            <person name="Pajuelo D."/>
            <person name="Ebbesson L."/>
            <person name="Teles M."/>
            <person name="MacKenzie S."/>
            <person name="Amaro C."/>
        </authorList>
    </citation>
    <scope>NUCLEOTIDE SEQUENCE</scope>
</reference>
<name>A0A0E9QDF4_ANGAN</name>
<protein>
    <submittedName>
        <fullName evidence="1">Uncharacterized protein</fullName>
    </submittedName>
</protein>
<dbReference type="EMBL" id="GBXM01093686">
    <property type="protein sequence ID" value="JAH14891.1"/>
    <property type="molecule type" value="Transcribed_RNA"/>
</dbReference>
<accession>A0A0E9QDF4</accession>
<reference evidence="1" key="1">
    <citation type="submission" date="2014-11" db="EMBL/GenBank/DDBJ databases">
        <authorList>
            <person name="Amaro Gonzalez C."/>
        </authorList>
    </citation>
    <scope>NUCLEOTIDE SEQUENCE</scope>
</reference>